<gene>
    <name evidence="3" type="ORF">NKR19_g7853</name>
</gene>
<comment type="caution">
    <text evidence="3">The sequence shown here is derived from an EMBL/GenBank/DDBJ whole genome shotgun (WGS) entry which is preliminary data.</text>
</comment>
<organism evidence="3 4">
    <name type="scientific">Coniochaeta hoffmannii</name>
    <dbReference type="NCBI Taxonomy" id="91930"/>
    <lineage>
        <taxon>Eukaryota</taxon>
        <taxon>Fungi</taxon>
        <taxon>Dikarya</taxon>
        <taxon>Ascomycota</taxon>
        <taxon>Pezizomycotina</taxon>
        <taxon>Sordariomycetes</taxon>
        <taxon>Sordariomycetidae</taxon>
        <taxon>Coniochaetales</taxon>
        <taxon>Coniochaetaceae</taxon>
        <taxon>Coniochaeta</taxon>
    </lineage>
</organism>
<keyword evidence="2" id="KW-0732">Signal</keyword>
<keyword evidence="4" id="KW-1185">Reference proteome</keyword>
<protein>
    <recommendedName>
        <fullName evidence="5">LysM domain-containing protein</fullName>
    </recommendedName>
</protein>
<feature type="region of interest" description="Disordered" evidence="1">
    <location>
        <begin position="181"/>
        <end position="202"/>
    </location>
</feature>
<dbReference type="EMBL" id="JANBVN010000145">
    <property type="protein sequence ID" value="KAJ9138507.1"/>
    <property type="molecule type" value="Genomic_DNA"/>
</dbReference>
<sequence length="238" mass="23111">MKNCPVLFAAVLARVVAGQSAVTVTAPAPSAPSPAEPPFSVTIVSAAQPDTSVSVSSLTVFASPNPAPSPPTQPSIDVTTVTASPSSAASPSSDRGGSGGGSSGGGSGGGSSPGVGICGLGYTYCGYILKNHQGFPESDVVKAYCAGAADNCASGTPKTDPMNALFICLPPTSQRMGVLLPRQAPQPSSGGSGGGAAPPNGCSSTPGPGNKLHLLCSCGGQCLNPDADHIGRCDKPCA</sequence>
<feature type="chain" id="PRO_5041342322" description="LysM domain-containing protein" evidence="2">
    <location>
        <begin position="19"/>
        <end position="238"/>
    </location>
</feature>
<feature type="region of interest" description="Disordered" evidence="1">
    <location>
        <begin position="63"/>
        <end position="110"/>
    </location>
</feature>
<proteinExistence type="predicted"/>
<name>A0AA38R962_9PEZI</name>
<feature type="signal peptide" evidence="2">
    <location>
        <begin position="1"/>
        <end position="18"/>
    </location>
</feature>
<reference evidence="3" key="1">
    <citation type="submission" date="2022-07" db="EMBL/GenBank/DDBJ databases">
        <title>Fungi with potential for degradation of polypropylene.</title>
        <authorList>
            <person name="Gostincar C."/>
        </authorList>
    </citation>
    <scope>NUCLEOTIDE SEQUENCE</scope>
    <source>
        <strain evidence="3">EXF-13287</strain>
    </source>
</reference>
<feature type="compositionally biased region" description="Gly residues" evidence="1">
    <location>
        <begin position="96"/>
        <end position="110"/>
    </location>
</feature>
<feature type="compositionally biased region" description="Low complexity" evidence="1">
    <location>
        <begin position="83"/>
        <end position="95"/>
    </location>
</feature>
<evidence type="ECO:0000256" key="2">
    <source>
        <dbReference type="SAM" id="SignalP"/>
    </source>
</evidence>
<evidence type="ECO:0000256" key="1">
    <source>
        <dbReference type="SAM" id="MobiDB-lite"/>
    </source>
</evidence>
<dbReference type="Proteomes" id="UP001174691">
    <property type="component" value="Unassembled WGS sequence"/>
</dbReference>
<evidence type="ECO:0000313" key="3">
    <source>
        <dbReference type="EMBL" id="KAJ9138507.1"/>
    </source>
</evidence>
<dbReference type="AlphaFoldDB" id="A0AA38R962"/>
<evidence type="ECO:0000313" key="4">
    <source>
        <dbReference type="Proteomes" id="UP001174691"/>
    </source>
</evidence>
<evidence type="ECO:0008006" key="5">
    <source>
        <dbReference type="Google" id="ProtNLM"/>
    </source>
</evidence>
<accession>A0AA38R962</accession>